<organism evidence="3 4">
    <name type="scientific">Kouleothrix aurantiaca</name>
    <dbReference type="NCBI Taxonomy" id="186479"/>
    <lineage>
        <taxon>Bacteria</taxon>
        <taxon>Bacillati</taxon>
        <taxon>Chloroflexota</taxon>
        <taxon>Chloroflexia</taxon>
        <taxon>Chloroflexales</taxon>
        <taxon>Roseiflexineae</taxon>
        <taxon>Roseiflexaceae</taxon>
        <taxon>Kouleothrix</taxon>
    </lineage>
</organism>
<name>A0A0P9DHC9_9CHLR</name>
<dbReference type="InterPro" id="IPR037523">
    <property type="entry name" value="VOC_core"/>
</dbReference>
<reference evidence="3 4" key="1">
    <citation type="submission" date="2015-09" db="EMBL/GenBank/DDBJ databases">
        <title>Draft genome sequence of Kouleothrix aurantiaca JCM 19913.</title>
        <authorList>
            <person name="Hemp J."/>
        </authorList>
    </citation>
    <scope>NUCLEOTIDE SEQUENCE [LARGE SCALE GENOMIC DNA]</scope>
    <source>
        <strain evidence="3 4">COM-B</strain>
    </source>
</reference>
<accession>A0A0P9DHC9</accession>
<dbReference type="PANTHER" id="PTHR43048">
    <property type="entry name" value="METHYLMALONYL-COA EPIMERASE"/>
    <property type="match status" value="1"/>
</dbReference>
<evidence type="ECO:0000256" key="1">
    <source>
        <dbReference type="ARBA" id="ARBA00022723"/>
    </source>
</evidence>
<dbReference type="InterPro" id="IPR004360">
    <property type="entry name" value="Glyas_Fos-R_dOase_dom"/>
</dbReference>
<dbReference type="InterPro" id="IPR029068">
    <property type="entry name" value="Glyas_Bleomycin-R_OHBP_Dase"/>
</dbReference>
<sequence length="127" mass="13561">MSEETIKLGPLGQIALTVANLDAAVAFYRDAVGLPFLFAFPNLAFFDCGGVRLMISTPEAGEVVANGATLYFTVSDIQAAYAQLQARGVPFVDAPHAIADMGSYTLWMAFFRDPDGHLLGIMAEVAK</sequence>
<dbReference type="PANTHER" id="PTHR43048:SF3">
    <property type="entry name" value="METHYLMALONYL-COA EPIMERASE, MITOCHONDRIAL"/>
    <property type="match status" value="1"/>
</dbReference>
<dbReference type="GO" id="GO:0046491">
    <property type="term" value="P:L-methylmalonyl-CoA metabolic process"/>
    <property type="evidence" value="ECO:0007669"/>
    <property type="project" value="TreeGrafter"/>
</dbReference>
<dbReference type="Pfam" id="PF00903">
    <property type="entry name" value="Glyoxalase"/>
    <property type="match status" value="1"/>
</dbReference>
<dbReference type="GO" id="GO:0004493">
    <property type="term" value="F:methylmalonyl-CoA epimerase activity"/>
    <property type="evidence" value="ECO:0007669"/>
    <property type="project" value="TreeGrafter"/>
</dbReference>
<dbReference type="Proteomes" id="UP000050509">
    <property type="component" value="Unassembled WGS sequence"/>
</dbReference>
<proteinExistence type="predicted"/>
<comment type="caution">
    <text evidence="3">The sequence shown here is derived from an EMBL/GenBank/DDBJ whole genome shotgun (WGS) entry which is preliminary data.</text>
</comment>
<protein>
    <recommendedName>
        <fullName evidence="2">VOC domain-containing protein</fullName>
    </recommendedName>
</protein>
<dbReference type="GO" id="GO:0046872">
    <property type="term" value="F:metal ion binding"/>
    <property type="evidence" value="ECO:0007669"/>
    <property type="project" value="UniProtKB-KW"/>
</dbReference>
<evidence type="ECO:0000313" key="4">
    <source>
        <dbReference type="Proteomes" id="UP000050509"/>
    </source>
</evidence>
<dbReference type="Gene3D" id="3.10.180.10">
    <property type="entry name" value="2,3-Dihydroxybiphenyl 1,2-Dioxygenase, domain 1"/>
    <property type="match status" value="1"/>
</dbReference>
<dbReference type="AlphaFoldDB" id="A0A0P9DHC9"/>
<evidence type="ECO:0000313" key="3">
    <source>
        <dbReference type="EMBL" id="KPV52778.1"/>
    </source>
</evidence>
<keyword evidence="1" id="KW-0479">Metal-binding</keyword>
<dbReference type="EMBL" id="LJCR01000433">
    <property type="protein sequence ID" value="KPV52778.1"/>
    <property type="molecule type" value="Genomic_DNA"/>
</dbReference>
<feature type="domain" description="VOC" evidence="2">
    <location>
        <begin position="10"/>
        <end position="124"/>
    </location>
</feature>
<evidence type="ECO:0000259" key="2">
    <source>
        <dbReference type="PROSITE" id="PS51819"/>
    </source>
</evidence>
<dbReference type="InterPro" id="IPR051785">
    <property type="entry name" value="MMCE/EMCE_epimerase"/>
</dbReference>
<gene>
    <name evidence="3" type="ORF">SE17_13430</name>
</gene>
<dbReference type="PROSITE" id="PS51819">
    <property type="entry name" value="VOC"/>
    <property type="match status" value="1"/>
</dbReference>
<dbReference type="SUPFAM" id="SSF54593">
    <property type="entry name" value="Glyoxalase/Bleomycin resistance protein/Dihydroxybiphenyl dioxygenase"/>
    <property type="match status" value="1"/>
</dbReference>
<keyword evidence="4" id="KW-1185">Reference proteome</keyword>